<dbReference type="Proteomes" id="UP001079430">
    <property type="component" value="Unassembled WGS sequence"/>
</dbReference>
<dbReference type="PANTHER" id="PTHR43877">
    <property type="entry name" value="AMINOALKYLPHOSPHONATE N-ACETYLTRANSFERASE-RELATED-RELATED"/>
    <property type="match status" value="1"/>
</dbReference>
<sequence>MPEINIRLLCEEETRAALPALAEILSDCVEGGASVGFMQPFPPKDASPFWEGVAAAVARDDVVLIVAEVNGRIVGTVQLGIGTMPNQPHRADVKKLLIHRDARGLGLARRLMERAEIEAMRRGRRVLVLDTATGEPAEAIYERFGWLRAGVVPDYALMPDGRYCGTTFFYKHLAPYCMIP</sequence>
<dbReference type="CDD" id="cd04301">
    <property type="entry name" value="NAT_SF"/>
    <property type="match status" value="1"/>
</dbReference>
<dbReference type="Pfam" id="PF00583">
    <property type="entry name" value="Acetyltransf_1"/>
    <property type="match status" value="1"/>
</dbReference>
<keyword evidence="2" id="KW-0012">Acyltransferase</keyword>
<feature type="domain" description="N-acetyltransferase" evidence="3">
    <location>
        <begin position="4"/>
        <end position="175"/>
    </location>
</feature>
<name>A0ABT4KFG7_9HYPH</name>
<evidence type="ECO:0000313" key="4">
    <source>
        <dbReference type="EMBL" id="MCZ4090713.1"/>
    </source>
</evidence>
<reference evidence="4" key="1">
    <citation type="submission" date="2022-10" db="EMBL/GenBank/DDBJ databases">
        <title>Whole genome sequencing of three plant growth promoting bacteria isolated from Vachellia tortilis subsp. raddiana in Morocco.</title>
        <authorList>
            <person name="Hnini M."/>
            <person name="Zouagui R."/>
            <person name="Zouagui H."/>
            <person name="Chemao Elfihri M.-W."/>
            <person name="Ibrahimi A."/>
            <person name="Sbabou L."/>
            <person name="Aurag J."/>
        </authorList>
    </citation>
    <scope>NUCLEOTIDE SEQUENCE</scope>
    <source>
        <strain evidence="4">LMR678</strain>
    </source>
</reference>
<dbReference type="InterPro" id="IPR050832">
    <property type="entry name" value="Bact_Acetyltransf"/>
</dbReference>
<keyword evidence="1" id="KW-0808">Transferase</keyword>
<proteinExistence type="predicted"/>
<evidence type="ECO:0000313" key="5">
    <source>
        <dbReference type="Proteomes" id="UP001079430"/>
    </source>
</evidence>
<dbReference type="Gene3D" id="3.40.630.30">
    <property type="match status" value="1"/>
</dbReference>
<gene>
    <name evidence="4" type="ORF">O3W52_11700</name>
</gene>
<dbReference type="InterPro" id="IPR000182">
    <property type="entry name" value="GNAT_dom"/>
</dbReference>
<keyword evidence="5" id="KW-1185">Reference proteome</keyword>
<dbReference type="RefSeq" id="WP_269279348.1">
    <property type="nucleotide sequence ID" value="NZ_JAPVOI010000004.1"/>
</dbReference>
<evidence type="ECO:0000259" key="3">
    <source>
        <dbReference type="PROSITE" id="PS51186"/>
    </source>
</evidence>
<organism evidence="4 5">
    <name type="scientific">Sinorhizobium psoraleae</name>
    <dbReference type="NCBI Taxonomy" id="520838"/>
    <lineage>
        <taxon>Bacteria</taxon>
        <taxon>Pseudomonadati</taxon>
        <taxon>Pseudomonadota</taxon>
        <taxon>Alphaproteobacteria</taxon>
        <taxon>Hyphomicrobiales</taxon>
        <taxon>Rhizobiaceae</taxon>
        <taxon>Sinorhizobium/Ensifer group</taxon>
        <taxon>Sinorhizobium</taxon>
    </lineage>
</organism>
<dbReference type="EMBL" id="JAPVOI010000004">
    <property type="protein sequence ID" value="MCZ4090713.1"/>
    <property type="molecule type" value="Genomic_DNA"/>
</dbReference>
<dbReference type="InterPro" id="IPR016181">
    <property type="entry name" value="Acyl_CoA_acyltransferase"/>
</dbReference>
<dbReference type="SUPFAM" id="SSF55729">
    <property type="entry name" value="Acyl-CoA N-acyltransferases (Nat)"/>
    <property type="match status" value="1"/>
</dbReference>
<comment type="caution">
    <text evidence="4">The sequence shown here is derived from an EMBL/GenBank/DDBJ whole genome shotgun (WGS) entry which is preliminary data.</text>
</comment>
<protein>
    <submittedName>
        <fullName evidence="4">GNAT family N-acetyltransferase</fullName>
    </submittedName>
</protein>
<dbReference type="PANTHER" id="PTHR43877:SF2">
    <property type="entry name" value="AMINOALKYLPHOSPHONATE N-ACETYLTRANSFERASE-RELATED"/>
    <property type="match status" value="1"/>
</dbReference>
<evidence type="ECO:0000256" key="1">
    <source>
        <dbReference type="ARBA" id="ARBA00022679"/>
    </source>
</evidence>
<evidence type="ECO:0000256" key="2">
    <source>
        <dbReference type="ARBA" id="ARBA00023315"/>
    </source>
</evidence>
<accession>A0ABT4KFG7</accession>
<dbReference type="PROSITE" id="PS51186">
    <property type="entry name" value="GNAT"/>
    <property type="match status" value="1"/>
</dbReference>